<reference evidence="3" key="1">
    <citation type="journal article" date="2019" name="Int. J. Syst. Evol. Microbiol.">
        <title>The Global Catalogue of Microorganisms (GCM) 10K type strain sequencing project: providing services to taxonomists for standard genome sequencing and annotation.</title>
        <authorList>
            <consortium name="The Broad Institute Genomics Platform"/>
            <consortium name="The Broad Institute Genome Sequencing Center for Infectious Disease"/>
            <person name="Wu L."/>
            <person name="Ma J."/>
        </authorList>
    </citation>
    <scope>NUCLEOTIDE SEQUENCE [LARGE SCALE GENOMIC DNA]</scope>
    <source>
        <strain evidence="3">CGMCC 1.16455</strain>
    </source>
</reference>
<dbReference type="InterPro" id="IPR034660">
    <property type="entry name" value="DinB/YfiT-like"/>
</dbReference>
<dbReference type="EMBL" id="JBHSLN010000062">
    <property type="protein sequence ID" value="MFC5298416.1"/>
    <property type="molecule type" value="Genomic_DNA"/>
</dbReference>
<accession>A0ABW0FID7</accession>
<keyword evidence="3" id="KW-1185">Reference proteome</keyword>
<comment type="caution">
    <text evidence="2">The sequence shown here is derived from an EMBL/GenBank/DDBJ whole genome shotgun (WGS) entry which is preliminary data.</text>
</comment>
<evidence type="ECO:0000256" key="1">
    <source>
        <dbReference type="SAM" id="MobiDB-lite"/>
    </source>
</evidence>
<feature type="region of interest" description="Disordered" evidence="1">
    <location>
        <begin position="1"/>
        <end position="34"/>
    </location>
</feature>
<organism evidence="2 3">
    <name type="scientific">Brachybacterium tyrofermentans</name>
    <dbReference type="NCBI Taxonomy" id="47848"/>
    <lineage>
        <taxon>Bacteria</taxon>
        <taxon>Bacillati</taxon>
        <taxon>Actinomycetota</taxon>
        <taxon>Actinomycetes</taxon>
        <taxon>Micrococcales</taxon>
        <taxon>Dermabacteraceae</taxon>
        <taxon>Brachybacterium</taxon>
    </lineage>
</organism>
<name>A0ABW0FID7_9MICO</name>
<dbReference type="GeneID" id="303299190"/>
<dbReference type="InterPro" id="IPR007061">
    <property type="entry name" value="MST-like"/>
</dbReference>
<dbReference type="Gene3D" id="1.20.120.450">
    <property type="entry name" value="dinb family like domain"/>
    <property type="match status" value="1"/>
</dbReference>
<evidence type="ECO:0000313" key="3">
    <source>
        <dbReference type="Proteomes" id="UP001595937"/>
    </source>
</evidence>
<sequence length="187" mass="20740">MSTPDPSSAPSTTPPATPAVDTRIEPPLLSGDRESLDGWLDFYRETLLRKIDGLDAEQLCRRSVPPSDLSPIGLVRHLTDVEAYWLREVLLDEAQPDPHCDDDNPHGDLDDVDPATALDDIEAYRREIEATRAAQASWSDLDGPVRGLVNGKQANLRWLISHLIEEYARHLGHLDLLREAIDGGTGY</sequence>
<dbReference type="RefSeq" id="WP_343926393.1">
    <property type="nucleotide sequence ID" value="NZ_BAAAIR010000095.1"/>
</dbReference>
<dbReference type="SUPFAM" id="SSF109854">
    <property type="entry name" value="DinB/YfiT-like putative metalloenzymes"/>
    <property type="match status" value="1"/>
</dbReference>
<protein>
    <submittedName>
        <fullName evidence="2">DinB family protein</fullName>
    </submittedName>
</protein>
<feature type="compositionally biased region" description="Low complexity" evidence="1">
    <location>
        <begin position="1"/>
        <end position="11"/>
    </location>
</feature>
<dbReference type="Proteomes" id="UP001595937">
    <property type="component" value="Unassembled WGS sequence"/>
</dbReference>
<evidence type="ECO:0000313" key="2">
    <source>
        <dbReference type="EMBL" id="MFC5298416.1"/>
    </source>
</evidence>
<dbReference type="Pfam" id="PF04978">
    <property type="entry name" value="MST"/>
    <property type="match status" value="1"/>
</dbReference>
<proteinExistence type="predicted"/>
<gene>
    <name evidence="2" type="ORF">ACFPK8_12930</name>
</gene>